<dbReference type="EMBL" id="PNBW01000010">
    <property type="protein sequence ID" value="TMO78533.1"/>
    <property type="molecule type" value="Genomic_DNA"/>
</dbReference>
<feature type="transmembrane region" description="Helical" evidence="1">
    <location>
        <begin position="50"/>
        <end position="69"/>
    </location>
</feature>
<keyword evidence="1" id="KW-0812">Transmembrane</keyword>
<keyword evidence="4" id="KW-1185">Reference proteome</keyword>
<sequence length="125" mass="14862">MAASYFISNHFISLSDIGVWVYIEWAIYDLLTISSILFCHYFFSKKFCVAAYYVFFGLFINTFLYFLIFSDFYFMKTTERWWFWSFYTIAVNVVDVVMVAVLIVNKDFMFLVKGNGILKKILAKL</sequence>
<evidence type="ECO:0000313" key="2">
    <source>
        <dbReference type="EMBL" id="TMO68424.1"/>
    </source>
</evidence>
<dbReference type="Proteomes" id="UP000307217">
    <property type="component" value="Unassembled WGS sequence"/>
</dbReference>
<evidence type="ECO:0000256" key="1">
    <source>
        <dbReference type="SAM" id="Phobius"/>
    </source>
</evidence>
<reference evidence="2 5" key="1">
    <citation type="submission" date="2018-01" db="EMBL/GenBank/DDBJ databases">
        <authorList>
            <person name="Paulsen S."/>
            <person name="Gram L.K."/>
        </authorList>
    </citation>
    <scope>NUCLEOTIDE SEQUENCE [LARGE SCALE GENOMIC DNA]</scope>
    <source>
        <strain evidence="2 5">S3790</strain>
        <strain evidence="3">S3895</strain>
    </source>
</reference>
<keyword evidence="1" id="KW-1133">Transmembrane helix</keyword>
<name>A0A5S3V968_9GAMM</name>
<protein>
    <recommendedName>
        <fullName evidence="6">Membrane-associated sensor domain-containing protein</fullName>
    </recommendedName>
</protein>
<feature type="transmembrane region" description="Helical" evidence="1">
    <location>
        <begin position="20"/>
        <end position="43"/>
    </location>
</feature>
<keyword evidence="1" id="KW-0472">Membrane</keyword>
<feature type="transmembrane region" description="Helical" evidence="1">
    <location>
        <begin position="81"/>
        <end position="104"/>
    </location>
</feature>
<accession>A0A5S3V968</accession>
<evidence type="ECO:0000313" key="4">
    <source>
        <dbReference type="Proteomes" id="UP000307164"/>
    </source>
</evidence>
<proteinExistence type="predicted"/>
<reference evidence="2" key="3">
    <citation type="submission" date="2019-09" db="EMBL/GenBank/DDBJ databases">
        <title>Co-occurence of chitin degradation, pigmentation and bioactivity in marine Pseudoalteromonas.</title>
        <authorList>
            <person name="Sonnenschein E.C."/>
            <person name="Bech P.K."/>
        </authorList>
    </citation>
    <scope>NUCLEOTIDE SEQUENCE</scope>
    <source>
        <strain evidence="2">S3790</strain>
        <strain evidence="3 4">S3895</strain>
    </source>
</reference>
<reference evidence="5" key="2">
    <citation type="submission" date="2019-06" db="EMBL/GenBank/DDBJ databases">
        <title>Co-occurence of chitin degradation, pigmentation and bioactivity in marine Pseudoalteromonas.</title>
        <authorList>
            <person name="Sonnenschein E.C."/>
            <person name="Bech P.K."/>
        </authorList>
    </citation>
    <scope>NUCLEOTIDE SEQUENCE [LARGE SCALE GENOMIC DNA]</scope>
    <source>
        <strain evidence="5">S3790</strain>
    </source>
</reference>
<comment type="caution">
    <text evidence="2">The sequence shown here is derived from an EMBL/GenBank/DDBJ whole genome shotgun (WGS) entry which is preliminary data.</text>
</comment>
<organism evidence="2 5">
    <name type="scientific">Pseudoalteromonas aurantia</name>
    <dbReference type="NCBI Taxonomy" id="43654"/>
    <lineage>
        <taxon>Bacteria</taxon>
        <taxon>Pseudomonadati</taxon>
        <taxon>Pseudomonadota</taxon>
        <taxon>Gammaproteobacteria</taxon>
        <taxon>Alteromonadales</taxon>
        <taxon>Pseudoalteromonadaceae</taxon>
        <taxon>Pseudoalteromonas</taxon>
    </lineage>
</organism>
<dbReference type="EMBL" id="PNBX01000037">
    <property type="protein sequence ID" value="TMO68424.1"/>
    <property type="molecule type" value="Genomic_DNA"/>
</dbReference>
<evidence type="ECO:0008006" key="6">
    <source>
        <dbReference type="Google" id="ProtNLM"/>
    </source>
</evidence>
<evidence type="ECO:0000313" key="5">
    <source>
        <dbReference type="Proteomes" id="UP000307217"/>
    </source>
</evidence>
<gene>
    <name evidence="2" type="ORF">CWC19_09540</name>
    <name evidence="3" type="ORF">CWC20_01345</name>
</gene>
<dbReference type="AlphaFoldDB" id="A0A5S3V968"/>
<evidence type="ECO:0000313" key="3">
    <source>
        <dbReference type="EMBL" id="TMO78533.1"/>
    </source>
</evidence>
<dbReference type="Proteomes" id="UP000307164">
    <property type="component" value="Unassembled WGS sequence"/>
</dbReference>